<feature type="repeat" description="ANK" evidence="1">
    <location>
        <begin position="1032"/>
        <end position="1064"/>
    </location>
</feature>
<dbReference type="InterPro" id="IPR002110">
    <property type="entry name" value="Ankyrin_rpt"/>
</dbReference>
<dbReference type="EMBL" id="VDLU01000001">
    <property type="protein sequence ID" value="TNJ30296.1"/>
    <property type="molecule type" value="Genomic_DNA"/>
</dbReference>
<keyword evidence="4" id="KW-0808">Transferase</keyword>
<accession>A0A4Z1SX54</accession>
<feature type="domain" description="Protein kinase" evidence="3">
    <location>
        <begin position="10"/>
        <end position="290"/>
    </location>
</feature>
<protein>
    <submittedName>
        <fullName evidence="4">Kinase, NEK</fullName>
    </submittedName>
</protein>
<keyword evidence="4" id="KW-0418">Kinase</keyword>
<dbReference type="SMART" id="SM00220">
    <property type="entry name" value="S_TKc"/>
    <property type="match status" value="1"/>
</dbReference>
<dbReference type="PROSITE" id="PS50297">
    <property type="entry name" value="ANK_REP_REGION"/>
    <property type="match status" value="1"/>
</dbReference>
<name>A0A4Z1SX54_GIAMU</name>
<dbReference type="PANTHER" id="PTHR24120">
    <property type="entry name" value="GH07239P"/>
    <property type="match status" value="1"/>
</dbReference>
<dbReference type="Gene3D" id="1.10.510.10">
    <property type="entry name" value="Transferase(Phosphotransferase) domain 1"/>
    <property type="match status" value="1"/>
</dbReference>
<dbReference type="PROSITE" id="PS50011">
    <property type="entry name" value="PROTEIN_KINASE_DOM"/>
    <property type="match status" value="1"/>
</dbReference>
<dbReference type="InterPro" id="IPR036770">
    <property type="entry name" value="Ankyrin_rpt-contain_sf"/>
</dbReference>
<dbReference type="Pfam" id="PF12796">
    <property type="entry name" value="Ank_2"/>
    <property type="match status" value="3"/>
</dbReference>
<reference evidence="4 5" key="1">
    <citation type="submission" date="2019-05" db="EMBL/GenBank/DDBJ databases">
        <title>The compact genome of Giardia muris reveals important steps in the evolution of intestinal protozoan parasites.</title>
        <authorList>
            <person name="Xu F."/>
            <person name="Jimenez-Gonzalez A."/>
            <person name="Einarsson E."/>
            <person name="Astvaldsson A."/>
            <person name="Peirasmaki D."/>
            <person name="Eckmann L."/>
            <person name="Andersson J.O."/>
            <person name="Svard S.G."/>
            <person name="Jerlstrom-Hultqvist J."/>
        </authorList>
    </citation>
    <scope>NUCLEOTIDE SEQUENCE [LARGE SCALE GENOMIC DNA]</scope>
    <source>
        <strain evidence="4 5">Roberts-Thomson</strain>
    </source>
</reference>
<dbReference type="Proteomes" id="UP000315496">
    <property type="component" value="Chromosome 1"/>
</dbReference>
<feature type="region of interest" description="Disordered" evidence="2">
    <location>
        <begin position="631"/>
        <end position="716"/>
    </location>
</feature>
<keyword evidence="5" id="KW-1185">Reference proteome</keyword>
<dbReference type="GO" id="GO:0005524">
    <property type="term" value="F:ATP binding"/>
    <property type="evidence" value="ECO:0007669"/>
    <property type="project" value="InterPro"/>
</dbReference>
<feature type="compositionally biased region" description="Polar residues" evidence="2">
    <location>
        <begin position="632"/>
        <end position="641"/>
    </location>
</feature>
<dbReference type="AlphaFoldDB" id="A0A4Z1SX54"/>
<evidence type="ECO:0000256" key="1">
    <source>
        <dbReference type="PROSITE-ProRule" id="PRU00023"/>
    </source>
</evidence>
<evidence type="ECO:0000313" key="4">
    <source>
        <dbReference type="EMBL" id="TNJ30296.1"/>
    </source>
</evidence>
<gene>
    <name evidence="4" type="ORF">GMRT_13007</name>
</gene>
<dbReference type="Gene3D" id="3.30.200.20">
    <property type="entry name" value="Phosphorylase Kinase, domain 1"/>
    <property type="match status" value="1"/>
</dbReference>
<dbReference type="OrthoDB" id="20872at2759"/>
<sequence>MALLHVAQRYAKVEPRVSGAGINEFLARERNSGIYVGYHEIDYNELTGATQELDLRNIELYAQLQHPVLIRILEVFDDRALRRVTVVTENVLVRTMADFIDLHRRKQTPIAEECVWSTLKTIGSTIAYCQSSTKEDCPRVPKIIHKYISAYTILLGDEQALTLRLKYPNLLPLLDLRGPCEVPTAQLPYLAPEILRREIYSDKVDVWSLGCVIYEMCTLQPLVKSPSSDHIKERLESLTKEGGRIVLSGYSESLESLITLMLKFQEHERISIRELMDWPDLQPLVQHPALQTRSGLYQTSLTTASVHPTTTLTSSETMHQTTSALMDKLNAVYGDRLVPSATPLPPTSRQQSIHTPTGILPRTVSGSKTGTRVDLQTAQNAYIPDPPSRSGEIGWKSALMRSGYMSGALHSATTTPIPNASYTNSQSQYPDLPTTTTMGGYSQTTCIPDDPTRQAALQKAAICSPGMASMTTIDPYFNMAGEFVTGDTNVMGNQVRTADAVSQITRTKRTTEPIDNKFTESRYKKQQTDAREAAPVVVNEIMTDFLNSRYGTVIGKEHLVDRLFSAVPGRSVENDTASTTPSIRDRDLQRHSPNDIVDLLVMKEELNDRLEPYSYRLVGTTQRRAAEAATLRQITSRQSTHIVEEQPDKTEDLTVTSPQKKGRNKNKEKTEKVSKRAASRTKVRRGKSATGCAGSCGKNSLQNSTLPTDPDLNDTESMLPDGATITESTRFRTTLEPNEEGDVDVLVTHLSEEEKNSQERVTLQQKLEDDIAMTLKTHKDMQSDDRTPLMRAAASDNVEQVRTLLPTDGGKATSRGITALMIAASVGNTRSVKVLIPREGRLTDIEGMTALMYAAHFGKVEAVKELAGVEHGHVNVNGLTALMLAVDNGDVDTVNVLKTYEAKMLSGGGETAMMRAARLGHIAVVKALVDFEARMQNPNGYTALILAIQAGRAQTSQLLAPIEKGLATRTGLTALMSSATSGNTDLARLLLDDEAGMRDSYDETALMKAAKAGALNVAHLLLPVEGGMARYDGKTALMCAADAGHTQIAEILISKEARLKRTDGTTALMCAAQSNAEDIIEMLLPMEARMQRLDGETALIRAIRWNRSNAVAALIKEEIGIPLNDGRTVLDIAKQTGNTAITDYILANL</sequence>
<keyword evidence="1" id="KW-0040">ANK repeat</keyword>
<dbReference type="PANTHER" id="PTHR24120:SF4">
    <property type="entry name" value="GH07239P"/>
    <property type="match status" value="1"/>
</dbReference>
<evidence type="ECO:0000313" key="5">
    <source>
        <dbReference type="Proteomes" id="UP000315496"/>
    </source>
</evidence>
<proteinExistence type="predicted"/>
<feature type="region of interest" description="Disordered" evidence="2">
    <location>
        <begin position="571"/>
        <end position="590"/>
    </location>
</feature>
<feature type="compositionally biased region" description="Basic and acidic residues" evidence="2">
    <location>
        <begin position="665"/>
        <end position="674"/>
    </location>
</feature>
<evidence type="ECO:0000259" key="3">
    <source>
        <dbReference type="PROSITE" id="PS50011"/>
    </source>
</evidence>
<dbReference type="SUPFAM" id="SSF48403">
    <property type="entry name" value="Ankyrin repeat"/>
    <property type="match status" value="2"/>
</dbReference>
<organism evidence="4 5">
    <name type="scientific">Giardia muris</name>
    <dbReference type="NCBI Taxonomy" id="5742"/>
    <lineage>
        <taxon>Eukaryota</taxon>
        <taxon>Metamonada</taxon>
        <taxon>Diplomonadida</taxon>
        <taxon>Hexamitidae</taxon>
        <taxon>Giardiinae</taxon>
        <taxon>Giardia</taxon>
    </lineage>
</organism>
<dbReference type="InterPro" id="IPR011009">
    <property type="entry name" value="Kinase-like_dom_sf"/>
</dbReference>
<feature type="region of interest" description="Disordered" evidence="2">
    <location>
        <begin position="342"/>
        <end position="369"/>
    </location>
</feature>
<feature type="compositionally biased region" description="Basic residues" evidence="2">
    <location>
        <begin position="675"/>
        <end position="687"/>
    </location>
</feature>
<dbReference type="PROSITE" id="PS50088">
    <property type="entry name" value="ANK_REPEAT"/>
    <property type="match status" value="2"/>
</dbReference>
<dbReference type="SUPFAM" id="SSF56112">
    <property type="entry name" value="Protein kinase-like (PK-like)"/>
    <property type="match status" value="1"/>
</dbReference>
<feature type="compositionally biased region" description="Basic and acidic residues" evidence="2">
    <location>
        <begin position="642"/>
        <end position="652"/>
    </location>
</feature>
<feature type="repeat" description="ANK" evidence="1">
    <location>
        <begin position="1063"/>
        <end position="1095"/>
    </location>
</feature>
<dbReference type="SMART" id="SM00248">
    <property type="entry name" value="ANK"/>
    <property type="match status" value="11"/>
</dbReference>
<dbReference type="GO" id="GO:0004672">
    <property type="term" value="F:protein kinase activity"/>
    <property type="evidence" value="ECO:0007669"/>
    <property type="project" value="InterPro"/>
</dbReference>
<feature type="compositionally biased region" description="Polar residues" evidence="2">
    <location>
        <begin position="697"/>
        <end position="707"/>
    </location>
</feature>
<dbReference type="InterPro" id="IPR000719">
    <property type="entry name" value="Prot_kinase_dom"/>
</dbReference>
<dbReference type="Gene3D" id="1.25.40.20">
    <property type="entry name" value="Ankyrin repeat-containing domain"/>
    <property type="match status" value="3"/>
</dbReference>
<dbReference type="Pfam" id="PF00069">
    <property type="entry name" value="Pkinase"/>
    <property type="match status" value="1"/>
</dbReference>
<evidence type="ECO:0000256" key="2">
    <source>
        <dbReference type="SAM" id="MobiDB-lite"/>
    </source>
</evidence>
<comment type="caution">
    <text evidence="4">The sequence shown here is derived from an EMBL/GenBank/DDBJ whole genome shotgun (WGS) entry which is preliminary data.</text>
</comment>
<dbReference type="VEuPathDB" id="GiardiaDB:GMRT_13007"/>